<keyword evidence="6" id="KW-0862">Zinc</keyword>
<dbReference type="PaxDb" id="10090-ENSMUSP00000101345"/>
<feature type="domain" description="C2H2-type" evidence="12">
    <location>
        <begin position="229"/>
        <end position="256"/>
    </location>
</feature>
<dbReference type="GO" id="GO:0005634">
    <property type="term" value="C:nucleus"/>
    <property type="evidence" value="ECO:0000318"/>
    <property type="project" value="GO_Central"/>
</dbReference>
<dbReference type="GeneID" id="112422"/>
<evidence type="ECO:0000256" key="2">
    <source>
        <dbReference type="ARBA" id="ARBA00006991"/>
    </source>
</evidence>
<dbReference type="FunFam" id="3.30.160.60:FF:000087">
    <property type="entry name" value="Zinc finger protein 354B"/>
    <property type="match status" value="1"/>
</dbReference>
<evidence type="ECO:0000256" key="6">
    <source>
        <dbReference type="ARBA" id="ARBA00022833"/>
    </source>
</evidence>
<dbReference type="PROSITE" id="PS50157">
    <property type="entry name" value="ZINC_FINGER_C2H2_2"/>
    <property type="match status" value="6"/>
</dbReference>
<dbReference type="ExpressionAtlas" id="A2A799">
    <property type="expression patterns" value="baseline and differential"/>
</dbReference>
<keyword evidence="3" id="KW-0479">Metal-binding</keyword>
<evidence type="ECO:0000256" key="1">
    <source>
        <dbReference type="ARBA" id="ARBA00004123"/>
    </source>
</evidence>
<dbReference type="Ensembl" id="ENSMUST00000037565.14">
    <property type="protein sequence ID" value="ENSMUSP00000038153.8"/>
    <property type="gene ID" value="ENSMUSG00000066000.13"/>
</dbReference>
<feature type="domain" description="C2H2-type" evidence="12">
    <location>
        <begin position="369"/>
        <end position="396"/>
    </location>
</feature>
<dbReference type="GO" id="GO:0006357">
    <property type="term" value="P:regulation of transcription by RNA polymerase II"/>
    <property type="evidence" value="ECO:0000318"/>
    <property type="project" value="GO_Central"/>
</dbReference>
<dbReference type="GeneTree" id="ENSGT00940000154712"/>
<feature type="domain" description="C2H2-type" evidence="12">
    <location>
        <begin position="285"/>
        <end position="312"/>
    </location>
</feature>
<sequence>MFAPHQESGRRTTKRMSASLENTAQCLLTFKDVFLDFSSEEWECLNFAQRTLYMDVMLENYNNLLFVENHCICGNYEKEKVLEQDTQHIFNEHGHIQEKSFKCNESNNIIHESSQSTPHKTNHRDATLQSSNLKRHKTRTTKEVCTYKDCVNRLKVSSTISLNQGTHIEKKEHNRNKNLDEVLVSKHKPIVRQNNSEMNTYTCGEFDKCFTQSDNLQSQQRIYPLKKSYKYSESDKCFTQKFYLGIHQKIHTGEKFYKCNESDKCFKHKFNLSMHQRIHTGEKTYKCIECNKCFMQQSLLSNHERIHTGKKPYKCSECDKCFTHQVSLSIHQRIHSEKKPSKYSECEKCFTHKFNLRTHQTIHTGEKPYKCSECDKCFTHQVSLRIHQRTHSGEKPYKCTECYKCFA</sequence>
<dbReference type="PANTHER" id="PTHR23235:SF142">
    <property type="entry name" value="ZINC FINGER PROTEIN 384"/>
    <property type="match status" value="1"/>
</dbReference>
<dbReference type="AlphaFoldDB" id="A2A799"/>
<dbReference type="InterPro" id="IPR013087">
    <property type="entry name" value="Znf_C2H2_type"/>
</dbReference>
<dbReference type="InterPro" id="IPR036051">
    <property type="entry name" value="KRAB_dom_sf"/>
</dbReference>
<dbReference type="DNASU" id="112422"/>
<feature type="domain" description="KRAB" evidence="13">
    <location>
        <begin position="28"/>
        <end position="101"/>
    </location>
</feature>
<evidence type="ECO:0000259" key="12">
    <source>
        <dbReference type="PROSITE" id="PS50157"/>
    </source>
</evidence>
<dbReference type="FunFam" id="3.30.160.60:FF:002881">
    <property type="entry name" value="Reduced expression 2"/>
    <property type="match status" value="1"/>
</dbReference>
<accession>A2A799</accession>
<dbReference type="RefSeq" id="NP_659544.2">
    <property type="nucleotide sequence ID" value="NM_145078.2"/>
</dbReference>
<dbReference type="AGR" id="MGI:2148252"/>
<dbReference type="eggNOG" id="KOG1721">
    <property type="taxonomic scope" value="Eukaryota"/>
</dbReference>
<protein>
    <submittedName>
        <fullName evidence="14">Zinc finger protein 979</fullName>
    </submittedName>
</protein>
<dbReference type="BioGRID-ORCS" id="112422">
    <property type="hits" value="4 hits in 74 CRISPR screens"/>
</dbReference>
<dbReference type="Gene3D" id="3.30.160.60">
    <property type="entry name" value="Classic Zinc Finger"/>
    <property type="match status" value="7"/>
</dbReference>
<dbReference type="Ensembl" id="ENSMUST00000105720.8">
    <property type="protein sequence ID" value="ENSMUSP00000101345.2"/>
    <property type="gene ID" value="ENSMUSG00000066000.13"/>
</dbReference>
<evidence type="ECO:0000256" key="5">
    <source>
        <dbReference type="ARBA" id="ARBA00022771"/>
    </source>
</evidence>
<dbReference type="HOGENOM" id="CLU_002678_0_7_1"/>
<evidence type="ECO:0000256" key="7">
    <source>
        <dbReference type="ARBA" id="ARBA00023015"/>
    </source>
</evidence>
<dbReference type="SUPFAM" id="SSF57667">
    <property type="entry name" value="beta-beta-alpha zinc fingers"/>
    <property type="match status" value="4"/>
</dbReference>
<comment type="similarity">
    <text evidence="2">Belongs to the krueppel C2H2-type zinc-finger protein family.</text>
</comment>
<dbReference type="PROSITE" id="PS50805">
    <property type="entry name" value="KRAB"/>
    <property type="match status" value="1"/>
</dbReference>
<keyword evidence="5 11" id="KW-0863">Zinc-finger</keyword>
<dbReference type="FunFam" id="3.30.160.60:FF:002063">
    <property type="entry name" value="RB associated KRAB zinc finger"/>
    <property type="match status" value="1"/>
</dbReference>
<evidence type="ECO:0000256" key="9">
    <source>
        <dbReference type="ARBA" id="ARBA00023163"/>
    </source>
</evidence>
<dbReference type="InterPro" id="IPR036236">
    <property type="entry name" value="Znf_C2H2_sf"/>
</dbReference>
<dbReference type="PROSITE" id="PS00028">
    <property type="entry name" value="ZINC_FINGER_C2H2_1"/>
    <property type="match status" value="3"/>
</dbReference>
<dbReference type="CDD" id="cd07765">
    <property type="entry name" value="KRAB_A-box"/>
    <property type="match status" value="1"/>
</dbReference>
<dbReference type="Pfam" id="PF00096">
    <property type="entry name" value="zf-C2H2"/>
    <property type="match status" value="3"/>
</dbReference>
<feature type="domain" description="C2H2-type" evidence="12">
    <location>
        <begin position="341"/>
        <end position="368"/>
    </location>
</feature>
<reference evidence="14" key="2">
    <citation type="journal article" date="2011" name="PLoS Biol.">
        <title>Modernizing reference genome assemblies.</title>
        <authorList>
            <person name="Church D.M."/>
            <person name="Schneider V.A."/>
            <person name="Graves T."/>
            <person name="Auger K."/>
            <person name="Cunningham F."/>
            <person name="Bouk N."/>
            <person name="Chen H.C."/>
            <person name="Agarwala R."/>
            <person name="McLaren W.M."/>
            <person name="Ritchie G.R."/>
            <person name="Albracht D."/>
            <person name="Kremitzki M."/>
            <person name="Rock S."/>
            <person name="Kotkiewicz H."/>
            <person name="Kremitzki C."/>
            <person name="Wollam A."/>
            <person name="Trani L."/>
            <person name="Fulton L."/>
            <person name="Fulton R."/>
            <person name="Matthews L."/>
            <person name="Whitehead S."/>
            <person name="Chow W."/>
            <person name="Torrance J."/>
            <person name="Dunn M."/>
            <person name="Harden G."/>
            <person name="Threadgold G."/>
            <person name="Wood J."/>
            <person name="Collins J."/>
            <person name="Heath P."/>
            <person name="Griffiths G."/>
            <person name="Pelan S."/>
            <person name="Grafham D."/>
            <person name="Eichler E.E."/>
            <person name="Weinstock G."/>
            <person name="Mardis E.R."/>
            <person name="Wilson R.K."/>
            <person name="Howe K."/>
            <person name="Flicek P."/>
            <person name="Hubbard T."/>
        </authorList>
    </citation>
    <scope>NUCLEOTIDE SEQUENCE [LARGE SCALE GENOMIC DNA]</scope>
    <source>
        <strain evidence="14">C57BL/6J</strain>
    </source>
</reference>
<dbReference type="InterPro" id="IPR001909">
    <property type="entry name" value="KRAB"/>
</dbReference>
<evidence type="ECO:0000313" key="14">
    <source>
        <dbReference type="Ensembl" id="ENSMUSP00000038153.8"/>
    </source>
</evidence>
<keyword evidence="10" id="KW-0539">Nucleus</keyword>
<dbReference type="PhosphoSitePlus" id="A2A799"/>
<dbReference type="Proteomes" id="UP000000589">
    <property type="component" value="Chromosome 4"/>
</dbReference>
<dbReference type="Bgee" id="ENSMUSG00000066000">
    <property type="expression patterns" value="Expressed in animal zygote and 155 other cell types or tissues"/>
</dbReference>
<gene>
    <name evidence="14 15" type="primary">Zfp979</name>
</gene>
<dbReference type="SUPFAM" id="SSF109640">
    <property type="entry name" value="KRAB domain (Kruppel-associated box)"/>
    <property type="match status" value="1"/>
</dbReference>
<evidence type="ECO:0000256" key="10">
    <source>
        <dbReference type="ARBA" id="ARBA00023242"/>
    </source>
</evidence>
<dbReference type="STRING" id="10090.ENSMUSP00000101345"/>
<dbReference type="FunFam" id="3.30.160.60:FF:002343">
    <property type="entry name" value="Zinc finger protein 33A"/>
    <property type="match status" value="1"/>
</dbReference>
<dbReference type="GO" id="GO:0008270">
    <property type="term" value="F:zinc ion binding"/>
    <property type="evidence" value="ECO:0007669"/>
    <property type="project" value="UniProtKB-KW"/>
</dbReference>
<name>A2A799_MOUSE</name>
<keyword evidence="16" id="KW-1185">Reference proteome</keyword>
<evidence type="ECO:0000313" key="16">
    <source>
        <dbReference type="Proteomes" id="UP000000589"/>
    </source>
</evidence>
<evidence type="ECO:0000259" key="13">
    <source>
        <dbReference type="PROSITE" id="PS50805"/>
    </source>
</evidence>
<dbReference type="GO" id="GO:0000981">
    <property type="term" value="F:DNA-binding transcription factor activity, RNA polymerase II-specific"/>
    <property type="evidence" value="ECO:0000318"/>
    <property type="project" value="GO_Central"/>
</dbReference>
<dbReference type="PANTHER" id="PTHR23235">
    <property type="entry name" value="KRUEPPEL-LIKE TRANSCRIPTION FACTOR"/>
    <property type="match status" value="1"/>
</dbReference>
<feature type="domain" description="C2H2-type" evidence="12">
    <location>
        <begin position="257"/>
        <end position="284"/>
    </location>
</feature>
<reference evidence="14 16" key="1">
    <citation type="journal article" date="2009" name="PLoS Biol.">
        <title>Lineage-specific biology revealed by a finished genome assembly of the mouse.</title>
        <authorList>
            <consortium name="Mouse Genome Sequencing Consortium"/>
            <person name="Church D.M."/>
            <person name="Goodstadt L."/>
            <person name="Hillier L.W."/>
            <person name="Zody M.C."/>
            <person name="Goldstein S."/>
            <person name="She X."/>
            <person name="Bult C.J."/>
            <person name="Agarwala R."/>
            <person name="Cherry J.L."/>
            <person name="DiCuccio M."/>
            <person name="Hlavina W."/>
            <person name="Kapustin Y."/>
            <person name="Meric P."/>
            <person name="Maglott D."/>
            <person name="Birtle Z."/>
            <person name="Marques A.C."/>
            <person name="Graves T."/>
            <person name="Zhou S."/>
            <person name="Teague B."/>
            <person name="Potamousis K."/>
            <person name="Churas C."/>
            <person name="Place M."/>
            <person name="Herschleb J."/>
            <person name="Runnheim R."/>
            <person name="Forrest D."/>
            <person name="Amos-Landgraf J."/>
            <person name="Schwartz D.C."/>
            <person name="Cheng Z."/>
            <person name="Lindblad-Toh K."/>
            <person name="Eichler E.E."/>
            <person name="Ponting C.P."/>
        </authorList>
    </citation>
    <scope>NUCLEOTIDE SEQUENCE [LARGE SCALE GENOMIC DNA]</scope>
    <source>
        <strain evidence="14 16">C57BL/6J</strain>
    </source>
</reference>
<reference evidence="14" key="3">
    <citation type="submission" date="2025-05" db="UniProtKB">
        <authorList>
            <consortium name="Ensembl"/>
        </authorList>
    </citation>
    <scope>IDENTIFICATION</scope>
    <source>
        <strain evidence="14">C57BL/6J</strain>
    </source>
</reference>
<dbReference type="Gene3D" id="6.10.140.140">
    <property type="match status" value="1"/>
</dbReference>
<dbReference type="GO" id="GO:0000978">
    <property type="term" value="F:RNA polymerase II cis-regulatory region sequence-specific DNA binding"/>
    <property type="evidence" value="ECO:0000318"/>
    <property type="project" value="GO_Central"/>
</dbReference>
<evidence type="ECO:0000256" key="3">
    <source>
        <dbReference type="ARBA" id="ARBA00022723"/>
    </source>
</evidence>
<dbReference type="SMART" id="SM00349">
    <property type="entry name" value="KRAB"/>
    <property type="match status" value="1"/>
</dbReference>
<dbReference type="KEGG" id="mmu:112422"/>
<dbReference type="VEuPathDB" id="HostDB:ENSMUSG00000066000"/>
<dbReference type="UCSC" id="uc008vta.2">
    <property type="organism name" value="mouse"/>
</dbReference>
<dbReference type="MGI" id="MGI:2148252">
    <property type="gene designation" value="Zfp979"/>
</dbReference>
<dbReference type="SMR" id="A2A799"/>
<evidence type="ECO:0000313" key="15">
    <source>
        <dbReference type="MGI" id="MGI:2148252"/>
    </source>
</evidence>
<keyword evidence="7" id="KW-0805">Transcription regulation</keyword>
<dbReference type="CTD" id="112422"/>
<dbReference type="SMART" id="SM00355">
    <property type="entry name" value="ZnF_C2H2"/>
    <property type="match status" value="5"/>
</dbReference>
<dbReference type="Pfam" id="PF01352">
    <property type="entry name" value="KRAB"/>
    <property type="match status" value="1"/>
</dbReference>
<evidence type="ECO:0000256" key="11">
    <source>
        <dbReference type="PROSITE-ProRule" id="PRU00042"/>
    </source>
</evidence>
<keyword evidence="8" id="KW-0238">DNA-binding</keyword>
<keyword evidence="9" id="KW-0804">Transcription</keyword>
<dbReference type="ProteomicsDB" id="331042"/>
<proteinExistence type="inferred from homology"/>
<comment type="subcellular location">
    <subcellularLocation>
        <location evidence="1">Nucleus</location>
    </subcellularLocation>
</comment>
<organism evidence="14 16">
    <name type="scientific">Mus musculus</name>
    <name type="common">Mouse</name>
    <dbReference type="NCBI Taxonomy" id="10090"/>
    <lineage>
        <taxon>Eukaryota</taxon>
        <taxon>Metazoa</taxon>
        <taxon>Chordata</taxon>
        <taxon>Craniata</taxon>
        <taxon>Vertebrata</taxon>
        <taxon>Euteleostomi</taxon>
        <taxon>Mammalia</taxon>
        <taxon>Eutheria</taxon>
        <taxon>Euarchontoglires</taxon>
        <taxon>Glires</taxon>
        <taxon>Rodentia</taxon>
        <taxon>Myomorpha</taxon>
        <taxon>Muroidea</taxon>
        <taxon>Muridae</taxon>
        <taxon>Murinae</taxon>
        <taxon>Mus</taxon>
        <taxon>Mus</taxon>
    </lineage>
</organism>
<keyword evidence="4" id="KW-0677">Repeat</keyword>
<dbReference type="FunFam" id="3.30.160.60:FF:000490">
    <property type="entry name" value="Zinc finger protein 605"/>
    <property type="match status" value="1"/>
</dbReference>
<feature type="domain" description="C2H2-type" evidence="12">
    <location>
        <begin position="313"/>
        <end position="340"/>
    </location>
</feature>
<evidence type="ECO:0000256" key="4">
    <source>
        <dbReference type="ARBA" id="ARBA00022737"/>
    </source>
</evidence>
<evidence type="ECO:0000256" key="8">
    <source>
        <dbReference type="ARBA" id="ARBA00023125"/>
    </source>
</evidence>